<evidence type="ECO:0000313" key="2">
    <source>
        <dbReference type="EMBL" id="GLH99853.1"/>
    </source>
</evidence>
<evidence type="ECO:0008006" key="4">
    <source>
        <dbReference type="Google" id="ProtNLM"/>
    </source>
</evidence>
<dbReference type="InterPro" id="IPR021373">
    <property type="entry name" value="DUF2993"/>
</dbReference>
<feature type="transmembrane region" description="Helical" evidence="1">
    <location>
        <begin position="41"/>
        <end position="63"/>
    </location>
</feature>
<dbReference type="EMBL" id="BSDI01000028">
    <property type="protein sequence ID" value="GLH99853.1"/>
    <property type="molecule type" value="Genomic_DNA"/>
</dbReference>
<protein>
    <recommendedName>
        <fullName evidence="4">DUF2993 domain-containing protein</fullName>
    </recommendedName>
</protein>
<keyword evidence="1" id="KW-0472">Membrane</keyword>
<keyword evidence="1" id="KW-0812">Transmembrane</keyword>
<dbReference type="Proteomes" id="UP001144280">
    <property type="component" value="Unassembled WGS sequence"/>
</dbReference>
<organism evidence="2 3">
    <name type="scientific">Phytohabitans aurantiacus</name>
    <dbReference type="NCBI Taxonomy" id="3016789"/>
    <lineage>
        <taxon>Bacteria</taxon>
        <taxon>Bacillati</taxon>
        <taxon>Actinomycetota</taxon>
        <taxon>Actinomycetes</taxon>
        <taxon>Micromonosporales</taxon>
        <taxon>Micromonosporaceae</taxon>
    </lineage>
</organism>
<reference evidence="2" key="1">
    <citation type="submission" date="2022-12" db="EMBL/GenBank/DDBJ databases">
        <title>New Phytohabitans aurantiacus sp. RD004123 nov., an actinomycete isolated from soil.</title>
        <authorList>
            <person name="Triningsih D.W."/>
            <person name="Harunari E."/>
            <person name="Igarashi Y."/>
        </authorList>
    </citation>
    <scope>NUCLEOTIDE SEQUENCE</scope>
    <source>
        <strain evidence="2">RD004123</strain>
    </source>
</reference>
<sequence length="509" mass="53875">MGRVDPDAPFAAPARAKRAHAAEDGGFLKGRRLLKGRRAKWLAFGLTPVLAIPLAVLFLPLPFLDGYIASVITERVSSQLACPGSLAQPPKVEVGGGRLVPQVLRKRMSEVRLSVPDITIGDTEHARFEATMRDVTQPEEGTTRVGSMDASITVPFANMPTAEGEPPTTYGRAEDGSLTVTTVSPAENAKNVTAKLYLKMELRGESVAAVPQKLQLFGRELPADQVKNLAGGERKQELPDLPDGVSYKSITPRKDGVHVVLDGVANEPLSNLPKEVDGRAVTYSAKGGLLGISTALSVEPIVNVPLTIHTAPRLNGGTLTLVPQTVEILGANRQPDDLLARIVLGQIKQESLSRKLPALPAGVTYRSVKVDSGGIKVAVGGTTIQPFSELSSGDGRPTTFSAEDGLLTATTKGGNPDGSPTPIVLYAKPRITGTTLDIAPQEIEMFGFLFPADNVLSQVRARETSYPLQALPTNLQYQGVEVAPEGLRITLSGKDVVLQKGGLTGNSSC</sequence>
<name>A0ABQ5QZ69_9ACTN</name>
<evidence type="ECO:0000256" key="1">
    <source>
        <dbReference type="SAM" id="Phobius"/>
    </source>
</evidence>
<accession>A0ABQ5QZ69</accession>
<proteinExistence type="predicted"/>
<evidence type="ECO:0000313" key="3">
    <source>
        <dbReference type="Proteomes" id="UP001144280"/>
    </source>
</evidence>
<keyword evidence="3" id="KW-1185">Reference proteome</keyword>
<keyword evidence="1" id="KW-1133">Transmembrane helix</keyword>
<comment type="caution">
    <text evidence="2">The sequence shown here is derived from an EMBL/GenBank/DDBJ whole genome shotgun (WGS) entry which is preliminary data.</text>
</comment>
<gene>
    <name evidence="2" type="ORF">Pa4123_51300</name>
</gene>
<dbReference type="Pfam" id="PF11209">
    <property type="entry name" value="LmeA"/>
    <property type="match status" value="1"/>
</dbReference>